<dbReference type="Pfam" id="PF10517">
    <property type="entry name" value="DM13"/>
    <property type="match status" value="2"/>
</dbReference>
<dbReference type="PANTHER" id="PTHR24036">
    <property type="entry name" value="SKELETOR-RELATED"/>
    <property type="match status" value="1"/>
</dbReference>
<gene>
    <name evidence="4" type="ORF">BOKJ2_LOCUS7277</name>
</gene>
<accession>A0A811KQQ2</accession>
<dbReference type="Proteomes" id="UP000783686">
    <property type="component" value="Unassembled WGS sequence"/>
</dbReference>
<feature type="domain" description="DM13" evidence="3">
    <location>
        <begin position="30"/>
        <end position="138"/>
    </location>
</feature>
<name>A0A811KQQ2_9BILA</name>
<dbReference type="PROSITE" id="PS51549">
    <property type="entry name" value="DM13"/>
    <property type="match status" value="2"/>
</dbReference>
<evidence type="ECO:0000256" key="1">
    <source>
        <dbReference type="ARBA" id="ARBA00022737"/>
    </source>
</evidence>
<dbReference type="InterPro" id="IPR019545">
    <property type="entry name" value="DM13_domain"/>
</dbReference>
<evidence type="ECO:0000313" key="4">
    <source>
        <dbReference type="EMBL" id="CAD5217807.1"/>
    </source>
</evidence>
<protein>
    <recommendedName>
        <fullName evidence="3">DM13 domain-containing protein</fullName>
    </recommendedName>
</protein>
<comment type="caution">
    <text evidence="4">The sequence shown here is derived from an EMBL/GenBank/DDBJ whole genome shotgun (WGS) entry which is preliminary data.</text>
</comment>
<proteinExistence type="predicted"/>
<reference evidence="4" key="1">
    <citation type="submission" date="2020-09" db="EMBL/GenBank/DDBJ databases">
        <authorList>
            <person name="Kikuchi T."/>
        </authorList>
    </citation>
    <scope>NUCLEOTIDE SEQUENCE</scope>
    <source>
        <strain evidence="4">SH1</strain>
    </source>
</reference>
<dbReference type="OrthoDB" id="2448405at2759"/>
<keyword evidence="2" id="KW-0732">Signal</keyword>
<dbReference type="EMBL" id="CAJFDH010000003">
    <property type="protein sequence ID" value="CAD5217807.1"/>
    <property type="molecule type" value="Genomic_DNA"/>
</dbReference>
<dbReference type="InterPro" id="IPR052126">
    <property type="entry name" value="Spindle_Org/Thrombomodulin"/>
</dbReference>
<feature type="chain" id="PRO_5036221072" description="DM13 domain-containing protein" evidence="2">
    <location>
        <begin position="19"/>
        <end position="502"/>
    </location>
</feature>
<evidence type="ECO:0000313" key="5">
    <source>
        <dbReference type="Proteomes" id="UP000614601"/>
    </source>
</evidence>
<dbReference type="Proteomes" id="UP000614601">
    <property type="component" value="Unassembled WGS sequence"/>
</dbReference>
<feature type="domain" description="DM13" evidence="3">
    <location>
        <begin position="146"/>
        <end position="263"/>
    </location>
</feature>
<evidence type="ECO:0000256" key="2">
    <source>
        <dbReference type="SAM" id="SignalP"/>
    </source>
</evidence>
<dbReference type="PANTHER" id="PTHR24036:SF5">
    <property type="entry name" value="THROMBOMODULIN"/>
    <property type="match status" value="1"/>
</dbReference>
<keyword evidence="5" id="KW-1185">Reference proteome</keyword>
<sequence length="502" mass="56337">MGITTWLYLCSIFAVNAAEQAINSYDPDYGVYLGELADLTDVGLSGNVYLVNESCFQVLNFTFTGTAEAFFWIDSTDSSTKNGYKLRTQEYGLTPLGTYENVERVVLHLPQRKRITEFKTISVYSVSEQQALSFISIPSDVTVPKSQFIGKELSGLRYGVGSGPILIQDRRTIKIFAFTFDADKAPDGYFFVGRGGIVVHDAGVKVPIRNRDSVSEITPMNQRYRGGDDIILDLPKEYDINHIDWLSVYCYKFRVDFGHVFIGKIGDHIPPFVPIVTNKFSKLGAWKPQTLVGAPLQTNFVLQLGPPGSQKGYKGYTGLNPSDLVWYTNGHLAEVYLKRGINYTFTLEGGSNNSFYVSDDPFGGLNKLETDEKSQIKLISKVQFPSDKLCVWESDATDPDKYETFSEFRKTLHMWCQNKEAQSSVLSFTPDKNTPDLVYGNSASNYNMGFKIHVLDEFSSELESSYKEAVDDADAWTNRTNSMASFSCSVFMLVISQAWVYL</sequence>
<evidence type="ECO:0000259" key="3">
    <source>
        <dbReference type="PROSITE" id="PS51549"/>
    </source>
</evidence>
<dbReference type="EMBL" id="CAJFCW020000003">
    <property type="protein sequence ID" value="CAG9108526.1"/>
    <property type="molecule type" value="Genomic_DNA"/>
</dbReference>
<keyword evidence="1" id="KW-0677">Repeat</keyword>
<dbReference type="AlphaFoldDB" id="A0A811KQQ2"/>
<feature type="signal peptide" evidence="2">
    <location>
        <begin position="1"/>
        <end position="18"/>
    </location>
</feature>
<organism evidence="4 5">
    <name type="scientific">Bursaphelenchus okinawaensis</name>
    <dbReference type="NCBI Taxonomy" id="465554"/>
    <lineage>
        <taxon>Eukaryota</taxon>
        <taxon>Metazoa</taxon>
        <taxon>Ecdysozoa</taxon>
        <taxon>Nematoda</taxon>
        <taxon>Chromadorea</taxon>
        <taxon>Rhabditida</taxon>
        <taxon>Tylenchina</taxon>
        <taxon>Tylenchomorpha</taxon>
        <taxon>Aphelenchoidea</taxon>
        <taxon>Aphelenchoididae</taxon>
        <taxon>Bursaphelenchus</taxon>
    </lineage>
</organism>
<dbReference type="SMART" id="SM00686">
    <property type="entry name" value="DM13"/>
    <property type="match status" value="2"/>
</dbReference>